<comment type="similarity">
    <text evidence="2 7">Belongs to the UPF0056 (MarC) family.</text>
</comment>
<keyword evidence="5 7" id="KW-1133">Transmembrane helix</keyword>
<dbReference type="NCBIfam" id="TIGR00427">
    <property type="entry name" value="NAAT family transporter"/>
    <property type="match status" value="1"/>
</dbReference>
<dbReference type="Proteomes" id="UP000005631">
    <property type="component" value="Chromosome"/>
</dbReference>
<proteinExistence type="inferred from homology"/>
<name>G8R8W9_OWEHD</name>
<evidence type="ECO:0000256" key="6">
    <source>
        <dbReference type="ARBA" id="ARBA00023136"/>
    </source>
</evidence>
<dbReference type="EMBL" id="CP003156">
    <property type="protein sequence ID" value="AEV33577.1"/>
    <property type="molecule type" value="Genomic_DNA"/>
</dbReference>
<dbReference type="RefSeq" id="WP_014202926.1">
    <property type="nucleotide sequence ID" value="NC_016599.1"/>
</dbReference>
<sequence length="213" mass="23151">MIDLLKNILGDTISIFTIMNPLSAGAIMLTLVDDTTTKKEFKTIAGKSSKTVFLAMLILFLSGTYIFNFFGIQPDGLRVFGGIILLVMGFDMVQGHGKKSNHQSTDHVAAQQQNDISMVPLSIPIIVGPGLATTLINLSITNKGWESYTSVAIAIIICSLANFLILSRMPFIKRRLGVNGLKVFNRLMGLIVGSLAAQMLITGAFGLYDNFFK</sequence>
<feature type="transmembrane region" description="Helical" evidence="7">
    <location>
        <begin position="52"/>
        <end position="71"/>
    </location>
</feature>
<evidence type="ECO:0000256" key="1">
    <source>
        <dbReference type="ARBA" id="ARBA00004651"/>
    </source>
</evidence>
<feature type="transmembrane region" description="Helical" evidence="7">
    <location>
        <begin position="116"/>
        <end position="136"/>
    </location>
</feature>
<evidence type="ECO:0000256" key="5">
    <source>
        <dbReference type="ARBA" id="ARBA00022989"/>
    </source>
</evidence>
<dbReference type="Pfam" id="PF01914">
    <property type="entry name" value="MarC"/>
    <property type="match status" value="1"/>
</dbReference>
<feature type="transmembrane region" description="Helical" evidence="7">
    <location>
        <begin position="77"/>
        <end position="95"/>
    </location>
</feature>
<keyword evidence="4 7" id="KW-0812">Transmembrane</keyword>
<keyword evidence="6 7" id="KW-0472">Membrane</keyword>
<dbReference type="PANTHER" id="PTHR33508:SF1">
    <property type="entry name" value="UPF0056 MEMBRANE PROTEIN YHCE"/>
    <property type="match status" value="1"/>
</dbReference>
<dbReference type="KEGG" id="oho:Oweho_2609"/>
<dbReference type="PANTHER" id="PTHR33508">
    <property type="entry name" value="UPF0056 MEMBRANE PROTEIN YHCE"/>
    <property type="match status" value="1"/>
</dbReference>
<reference evidence="8 9" key="1">
    <citation type="journal article" date="2012" name="Stand. Genomic Sci.">
        <title>Genome sequence of the orange-pigmented seawater bacterium Owenweeksia hongkongensis type strain (UST20020801(T)).</title>
        <authorList>
            <person name="Riedel T."/>
            <person name="Held B."/>
            <person name="Nolan M."/>
            <person name="Lucas S."/>
            <person name="Lapidus A."/>
            <person name="Tice H."/>
            <person name="Del Rio T.G."/>
            <person name="Cheng J.F."/>
            <person name="Han C."/>
            <person name="Tapia R."/>
            <person name="Goodwin L.A."/>
            <person name="Pitluck S."/>
            <person name="Liolios K."/>
            <person name="Mavromatis K."/>
            <person name="Pagani I."/>
            <person name="Ivanova N."/>
            <person name="Mikhailova N."/>
            <person name="Pati A."/>
            <person name="Chen A."/>
            <person name="Palaniappan K."/>
            <person name="Rohde M."/>
            <person name="Tindall B.J."/>
            <person name="Detter J.C."/>
            <person name="Goker M."/>
            <person name="Woyke T."/>
            <person name="Bristow J."/>
            <person name="Eisen J.A."/>
            <person name="Markowitz V."/>
            <person name="Hugenholtz P."/>
            <person name="Klenk H.P."/>
            <person name="Kyrpides N.C."/>
        </authorList>
    </citation>
    <scope>NUCLEOTIDE SEQUENCE</scope>
    <source>
        <strain evidence="9">DSM 17368 / JCM 12287 / NRRL B-23963</strain>
    </source>
</reference>
<dbReference type="InterPro" id="IPR002771">
    <property type="entry name" value="Multi_antbiot-R_MarC"/>
</dbReference>
<evidence type="ECO:0000256" key="3">
    <source>
        <dbReference type="ARBA" id="ARBA00022475"/>
    </source>
</evidence>
<evidence type="ECO:0000256" key="4">
    <source>
        <dbReference type="ARBA" id="ARBA00022692"/>
    </source>
</evidence>
<evidence type="ECO:0000256" key="2">
    <source>
        <dbReference type="ARBA" id="ARBA00009784"/>
    </source>
</evidence>
<dbReference type="eggNOG" id="COG2095">
    <property type="taxonomic scope" value="Bacteria"/>
</dbReference>
<dbReference type="AlphaFoldDB" id="G8R8W9"/>
<evidence type="ECO:0000313" key="8">
    <source>
        <dbReference type="EMBL" id="AEV33577.1"/>
    </source>
</evidence>
<protein>
    <recommendedName>
        <fullName evidence="7">UPF0056 inner membrane protein</fullName>
    </recommendedName>
</protein>
<keyword evidence="9" id="KW-1185">Reference proteome</keyword>
<organism evidence="8 9">
    <name type="scientific">Owenweeksia hongkongensis (strain DSM 17368 / CIP 108786 / JCM 12287 / NRRL B-23963 / UST20020801)</name>
    <dbReference type="NCBI Taxonomy" id="926562"/>
    <lineage>
        <taxon>Bacteria</taxon>
        <taxon>Pseudomonadati</taxon>
        <taxon>Bacteroidota</taxon>
        <taxon>Flavobacteriia</taxon>
        <taxon>Flavobacteriales</taxon>
        <taxon>Owenweeksiaceae</taxon>
        <taxon>Owenweeksia</taxon>
    </lineage>
</organism>
<dbReference type="STRING" id="926562.Oweho_2609"/>
<gene>
    <name evidence="8" type="ordered locus">Oweho_2609</name>
</gene>
<dbReference type="GO" id="GO:0005886">
    <property type="term" value="C:plasma membrane"/>
    <property type="evidence" value="ECO:0007669"/>
    <property type="project" value="UniProtKB-SubCell"/>
</dbReference>
<dbReference type="HOGENOM" id="CLU_079909_2_1_10"/>
<evidence type="ECO:0000256" key="7">
    <source>
        <dbReference type="RuleBase" id="RU362048"/>
    </source>
</evidence>
<accession>G8R8W9</accession>
<evidence type="ECO:0000313" key="9">
    <source>
        <dbReference type="Proteomes" id="UP000005631"/>
    </source>
</evidence>
<keyword evidence="3" id="KW-1003">Cell membrane</keyword>
<feature type="transmembrane region" description="Helical" evidence="7">
    <location>
        <begin position="148"/>
        <end position="166"/>
    </location>
</feature>
<feature type="transmembrane region" description="Helical" evidence="7">
    <location>
        <begin position="187"/>
        <end position="208"/>
    </location>
</feature>
<comment type="subcellular location">
    <subcellularLocation>
        <location evidence="7">Cell inner membrane</location>
        <topology evidence="7">Multi-pass membrane protein</topology>
    </subcellularLocation>
    <subcellularLocation>
        <location evidence="1">Cell membrane</location>
        <topology evidence="1">Multi-pass membrane protein</topology>
    </subcellularLocation>
</comment>
<dbReference type="OrthoDB" id="21094at2"/>
<feature type="transmembrane region" description="Helical" evidence="7">
    <location>
        <begin position="12"/>
        <end position="32"/>
    </location>
</feature>